<dbReference type="PROSITE" id="PS52016">
    <property type="entry name" value="TONB_DEPENDENT_REC_3"/>
    <property type="match status" value="1"/>
</dbReference>
<keyword evidence="3 10" id="KW-1134">Transmembrane beta strand</keyword>
<dbReference type="InterPro" id="IPR036942">
    <property type="entry name" value="Beta-barrel_TonB_sf"/>
</dbReference>
<dbReference type="PANTHER" id="PTHR30069">
    <property type="entry name" value="TONB-DEPENDENT OUTER MEMBRANE RECEPTOR"/>
    <property type="match status" value="1"/>
</dbReference>
<dbReference type="SUPFAM" id="SSF56935">
    <property type="entry name" value="Porins"/>
    <property type="match status" value="1"/>
</dbReference>
<feature type="domain" description="TonB-dependent receptor plug" evidence="14">
    <location>
        <begin position="225"/>
        <end position="330"/>
    </location>
</feature>
<evidence type="ECO:0000313" key="16">
    <source>
        <dbReference type="Proteomes" id="UP001206692"/>
    </source>
</evidence>
<dbReference type="InterPro" id="IPR000531">
    <property type="entry name" value="Beta-barrel_TonB"/>
</dbReference>
<feature type="compositionally biased region" description="Polar residues" evidence="12">
    <location>
        <begin position="144"/>
        <end position="162"/>
    </location>
</feature>
<evidence type="ECO:0000256" key="5">
    <source>
        <dbReference type="ARBA" id="ARBA00022729"/>
    </source>
</evidence>
<accession>A0ABT1SUJ3</accession>
<organism evidence="15 16">
    <name type="scientific">Megasphaera massiliensis</name>
    <dbReference type="NCBI Taxonomy" id="1232428"/>
    <lineage>
        <taxon>Bacteria</taxon>
        <taxon>Bacillati</taxon>
        <taxon>Bacillota</taxon>
        <taxon>Negativicutes</taxon>
        <taxon>Veillonellales</taxon>
        <taxon>Veillonellaceae</taxon>
        <taxon>Megasphaera</taxon>
    </lineage>
</organism>
<evidence type="ECO:0000256" key="6">
    <source>
        <dbReference type="ARBA" id="ARBA00023077"/>
    </source>
</evidence>
<keyword evidence="5" id="KW-0732">Signal</keyword>
<comment type="caution">
    <text evidence="15">The sequence shown here is derived from an EMBL/GenBank/DDBJ whole genome shotgun (WGS) entry which is preliminary data.</text>
</comment>
<keyword evidence="2 10" id="KW-0813">Transport</keyword>
<dbReference type="Gene3D" id="2.40.170.20">
    <property type="entry name" value="TonB-dependent receptor, beta-barrel domain"/>
    <property type="match status" value="1"/>
</dbReference>
<comment type="similarity">
    <text evidence="10 11">Belongs to the TonB-dependent receptor family.</text>
</comment>
<evidence type="ECO:0000256" key="3">
    <source>
        <dbReference type="ARBA" id="ARBA00022452"/>
    </source>
</evidence>
<dbReference type="EMBL" id="JANGEW010000028">
    <property type="protein sequence ID" value="MCQ5343542.1"/>
    <property type="molecule type" value="Genomic_DNA"/>
</dbReference>
<evidence type="ECO:0000256" key="2">
    <source>
        <dbReference type="ARBA" id="ARBA00022448"/>
    </source>
</evidence>
<evidence type="ECO:0000259" key="13">
    <source>
        <dbReference type="Pfam" id="PF00593"/>
    </source>
</evidence>
<name>A0ABT1SUJ3_9FIRM</name>
<feature type="compositionally biased region" description="Basic and acidic residues" evidence="12">
    <location>
        <begin position="69"/>
        <end position="81"/>
    </location>
</feature>
<dbReference type="Proteomes" id="UP001206692">
    <property type="component" value="Unassembled WGS sequence"/>
</dbReference>
<evidence type="ECO:0000313" key="15">
    <source>
        <dbReference type="EMBL" id="MCQ5343542.1"/>
    </source>
</evidence>
<dbReference type="InterPro" id="IPR037066">
    <property type="entry name" value="Plug_dom_sf"/>
</dbReference>
<comment type="subcellular location">
    <subcellularLocation>
        <location evidence="1 10">Cell outer membrane</location>
        <topology evidence="1 10">Multi-pass membrane protein</topology>
    </subcellularLocation>
</comment>
<evidence type="ECO:0000256" key="9">
    <source>
        <dbReference type="ARBA" id="ARBA00023237"/>
    </source>
</evidence>
<feature type="domain" description="TonB-dependent receptor-like beta-barrel" evidence="13">
    <location>
        <begin position="355"/>
        <end position="782"/>
    </location>
</feature>
<evidence type="ECO:0000256" key="7">
    <source>
        <dbReference type="ARBA" id="ARBA00023136"/>
    </source>
</evidence>
<dbReference type="CDD" id="cd01347">
    <property type="entry name" value="ligand_gated_channel"/>
    <property type="match status" value="1"/>
</dbReference>
<keyword evidence="9 10" id="KW-0998">Cell outer membrane</keyword>
<reference evidence="15 16" key="1">
    <citation type="submission" date="2022-06" db="EMBL/GenBank/DDBJ databases">
        <title>Isolation of gut microbiota from human fecal samples.</title>
        <authorList>
            <person name="Pamer E.G."/>
            <person name="Barat B."/>
            <person name="Waligurski E."/>
            <person name="Medina S."/>
            <person name="Paddock L."/>
            <person name="Mostad J."/>
        </authorList>
    </citation>
    <scope>NUCLEOTIDE SEQUENCE [LARGE SCALE GENOMIC DNA]</scope>
    <source>
        <strain evidence="15 16">DFI.1.1</strain>
    </source>
</reference>
<keyword evidence="8 15" id="KW-0675">Receptor</keyword>
<evidence type="ECO:0000256" key="1">
    <source>
        <dbReference type="ARBA" id="ARBA00004571"/>
    </source>
</evidence>
<dbReference type="InterPro" id="IPR012910">
    <property type="entry name" value="Plug_dom"/>
</dbReference>
<protein>
    <submittedName>
        <fullName evidence="15">TonB-dependent receptor</fullName>
    </submittedName>
</protein>
<dbReference type="Pfam" id="PF07715">
    <property type="entry name" value="Plug"/>
    <property type="match status" value="1"/>
</dbReference>
<feature type="region of interest" description="Disordered" evidence="12">
    <location>
        <begin position="58"/>
        <end position="187"/>
    </location>
</feature>
<evidence type="ECO:0000256" key="11">
    <source>
        <dbReference type="RuleBase" id="RU003357"/>
    </source>
</evidence>
<dbReference type="PANTHER" id="PTHR30069:SF29">
    <property type="entry name" value="HEMOGLOBIN AND HEMOGLOBIN-HAPTOGLOBIN-BINDING PROTEIN 1-RELATED"/>
    <property type="match status" value="1"/>
</dbReference>
<keyword evidence="6 11" id="KW-0798">TonB box</keyword>
<evidence type="ECO:0000256" key="12">
    <source>
        <dbReference type="SAM" id="MobiDB-lite"/>
    </source>
</evidence>
<evidence type="ECO:0000256" key="8">
    <source>
        <dbReference type="ARBA" id="ARBA00023170"/>
    </source>
</evidence>
<keyword evidence="7 10" id="KW-0472">Membrane</keyword>
<keyword evidence="16" id="KW-1185">Reference proteome</keyword>
<proteinExistence type="inferred from homology"/>
<evidence type="ECO:0000256" key="4">
    <source>
        <dbReference type="ARBA" id="ARBA00022692"/>
    </source>
</evidence>
<sequence length="808" mass="89092">MRWGKKKGRIAAGFSVSLHAAVYLGLAAGGFFTVLQHYSRQPNVTDVMIYNSGDMAGAGGSDADGTDAVSRDGGGDYDQRETVASTPEKAPTPDVTPASEVTPPTPGALTYAAAQRESQPESSDEKGTSNRVQDAGPEKAADQAKTSGQTNTSGTASNTGKTGPSGRRAAGPGTNDPMAPSGNIHVPDGVADFLDSVKALLPNKLSEAQVNEPKEPSIPPVEARQSNTTIITAKEMDEHHDSSVQEALQRVSGVSINDMVPGISSYVKLNGDDRVLILVDGQSLANAQGAGYGRGSVDLANLPGVGAIDHIEVTKGSGSVRYGSGAVGGVINIVTKKGDRNESSLDAYTGSWGMHGYTLTNSGRSGKTSWLISGDMERRQYYAFPNGINADKSRGDIAKESLSLRLDQDLTDDTSLTFKAYHQTYHGHGSTFLGSYSTSLPKELQKERLSGWYLSANKPIERLINNYSLTYNFKKNQAQPGFFRYFNDYQRTYWTNHYFTRTQGFEWQNNWQVGRHHITAGAEWTEDMGTNYEANYIDKRRHNTALYTEDAMNFGKLTVTPGLRIDDNSTYGTHQTPRLAMNYKANDDFNVYASWSRVFSPPRLNDQFYLVTSRGKITSIGNENLKPEEGYTQTLGFQYRMGPKTLLEGSVFHSDLENVIRWNRDVTPREPQNLNEEDKRGFELSLKQTINEKWDYELGYSYIHTKVDEGEGLSYDETYNQPNGYRAGLHYHQGKWQANVDVTAGTGRNDTYYSNNSYVVWNGSASYSPDENTTVYVKVANINNASYDLYHNYPAAGRNWQVGIRQKF</sequence>
<evidence type="ECO:0000259" key="14">
    <source>
        <dbReference type="Pfam" id="PF07715"/>
    </source>
</evidence>
<gene>
    <name evidence="15" type="ORF">NE675_10985</name>
</gene>
<dbReference type="InterPro" id="IPR039426">
    <property type="entry name" value="TonB-dep_rcpt-like"/>
</dbReference>
<dbReference type="Gene3D" id="2.170.130.10">
    <property type="entry name" value="TonB-dependent receptor, plug domain"/>
    <property type="match status" value="1"/>
</dbReference>
<keyword evidence="4 10" id="KW-0812">Transmembrane</keyword>
<dbReference type="Pfam" id="PF00593">
    <property type="entry name" value="TonB_dep_Rec_b-barrel"/>
    <property type="match status" value="1"/>
</dbReference>
<evidence type="ECO:0000256" key="10">
    <source>
        <dbReference type="PROSITE-ProRule" id="PRU01360"/>
    </source>
</evidence>
<dbReference type="RefSeq" id="WP_062413146.1">
    <property type="nucleotide sequence ID" value="NZ_JAJCIO010000031.1"/>
</dbReference>